<dbReference type="SMART" id="SM00409">
    <property type="entry name" value="IG"/>
    <property type="match status" value="1"/>
</dbReference>
<dbReference type="CDD" id="cd00063">
    <property type="entry name" value="FN3"/>
    <property type="match status" value="3"/>
</dbReference>
<evidence type="ECO:0000313" key="6">
    <source>
        <dbReference type="EMBL" id="KAB7494795.1"/>
    </source>
</evidence>
<dbReference type="GO" id="GO:0009653">
    <property type="term" value="P:anatomical structure morphogenesis"/>
    <property type="evidence" value="ECO:0007669"/>
    <property type="project" value="UniProtKB-ARBA"/>
</dbReference>
<dbReference type="Gene3D" id="2.60.40.10">
    <property type="entry name" value="Immunoglobulins"/>
    <property type="match status" value="4"/>
</dbReference>
<dbReference type="InterPro" id="IPR036116">
    <property type="entry name" value="FN3_sf"/>
</dbReference>
<reference evidence="6 7" key="1">
    <citation type="journal article" date="2019" name="PLoS Biol.">
        <title>Sex chromosomes control vertical transmission of feminizing Wolbachia symbionts in an isopod.</title>
        <authorList>
            <person name="Becking T."/>
            <person name="Chebbi M.A."/>
            <person name="Giraud I."/>
            <person name="Moumen B."/>
            <person name="Laverre T."/>
            <person name="Caubet Y."/>
            <person name="Peccoud J."/>
            <person name="Gilbert C."/>
            <person name="Cordaux R."/>
        </authorList>
    </citation>
    <scope>NUCLEOTIDE SEQUENCE [LARGE SCALE GENOMIC DNA]</scope>
    <source>
        <strain evidence="6">ANa2</strain>
        <tissue evidence="6">Whole body excluding digestive tract and cuticle</tissue>
    </source>
</reference>
<evidence type="ECO:0000256" key="3">
    <source>
        <dbReference type="ARBA" id="ARBA00023319"/>
    </source>
</evidence>
<name>A0A5N5SL32_9CRUS</name>
<dbReference type="CDD" id="cd00096">
    <property type="entry name" value="Ig"/>
    <property type="match status" value="1"/>
</dbReference>
<dbReference type="PROSITE" id="PS50835">
    <property type="entry name" value="IG_LIKE"/>
    <property type="match status" value="1"/>
</dbReference>
<dbReference type="InterPro" id="IPR007110">
    <property type="entry name" value="Ig-like_dom"/>
</dbReference>
<dbReference type="OrthoDB" id="6380591at2759"/>
<evidence type="ECO:0000313" key="7">
    <source>
        <dbReference type="Proteomes" id="UP000326759"/>
    </source>
</evidence>
<evidence type="ECO:0000256" key="1">
    <source>
        <dbReference type="ARBA" id="ARBA00022737"/>
    </source>
</evidence>
<dbReference type="FunFam" id="2.60.40.10:FF:000028">
    <property type="entry name" value="Neuronal cell adhesion molecule"/>
    <property type="match status" value="2"/>
</dbReference>
<dbReference type="PANTHER" id="PTHR13817">
    <property type="entry name" value="TITIN"/>
    <property type="match status" value="1"/>
</dbReference>
<dbReference type="Pfam" id="PF07679">
    <property type="entry name" value="I-set"/>
    <property type="match status" value="1"/>
</dbReference>
<dbReference type="InterPro" id="IPR050964">
    <property type="entry name" value="Striated_Muscle_Regulatory"/>
</dbReference>
<dbReference type="PROSITE" id="PS50853">
    <property type="entry name" value="FN3"/>
    <property type="match status" value="3"/>
</dbReference>
<dbReference type="EMBL" id="SEYY01023550">
    <property type="protein sequence ID" value="KAB7494795.1"/>
    <property type="molecule type" value="Genomic_DNA"/>
</dbReference>
<evidence type="ECO:0000259" key="5">
    <source>
        <dbReference type="PROSITE" id="PS50853"/>
    </source>
</evidence>
<dbReference type="AlphaFoldDB" id="A0A5N5SL32"/>
<dbReference type="PANTHER" id="PTHR13817:SF102">
    <property type="entry name" value="DOWN SYNDROME CELL ADHESION MOLECULE-LIKE PROTEIN DSCAM2"/>
    <property type="match status" value="1"/>
</dbReference>
<dbReference type="Proteomes" id="UP000326759">
    <property type="component" value="Unassembled WGS sequence"/>
</dbReference>
<keyword evidence="7" id="KW-1185">Reference proteome</keyword>
<evidence type="ECO:0000256" key="2">
    <source>
        <dbReference type="ARBA" id="ARBA00023157"/>
    </source>
</evidence>
<dbReference type="InterPro" id="IPR003599">
    <property type="entry name" value="Ig_sub"/>
</dbReference>
<dbReference type="SUPFAM" id="SSF48726">
    <property type="entry name" value="Immunoglobulin"/>
    <property type="match status" value="1"/>
</dbReference>
<comment type="caution">
    <text evidence="6">The sequence shown here is derived from an EMBL/GenBank/DDBJ whole genome shotgun (WGS) entry which is preliminary data.</text>
</comment>
<organism evidence="6 7">
    <name type="scientific">Armadillidium nasatum</name>
    <dbReference type="NCBI Taxonomy" id="96803"/>
    <lineage>
        <taxon>Eukaryota</taxon>
        <taxon>Metazoa</taxon>
        <taxon>Ecdysozoa</taxon>
        <taxon>Arthropoda</taxon>
        <taxon>Crustacea</taxon>
        <taxon>Multicrustacea</taxon>
        <taxon>Malacostraca</taxon>
        <taxon>Eumalacostraca</taxon>
        <taxon>Peracarida</taxon>
        <taxon>Isopoda</taxon>
        <taxon>Oniscidea</taxon>
        <taxon>Crinocheta</taxon>
        <taxon>Armadillidiidae</taxon>
        <taxon>Armadillidium</taxon>
    </lineage>
</organism>
<accession>A0A5N5SL32</accession>
<feature type="domain" description="Fibronectin type-III" evidence="5">
    <location>
        <begin position="402"/>
        <end position="498"/>
    </location>
</feature>
<gene>
    <name evidence="6" type="primary">Dscam2_1</name>
    <name evidence="6" type="ORF">Anas_12730</name>
</gene>
<feature type="domain" description="Fibronectin type-III" evidence="5">
    <location>
        <begin position="191"/>
        <end position="288"/>
    </location>
</feature>
<dbReference type="FunFam" id="2.60.40.10:FF:000032">
    <property type="entry name" value="palladin isoform X1"/>
    <property type="match status" value="1"/>
</dbReference>
<protein>
    <submittedName>
        <fullName evidence="6">Down syndrome cell adhesion molecule-like protein Dscam2</fullName>
    </submittedName>
</protein>
<feature type="domain" description="Fibronectin type-III" evidence="5">
    <location>
        <begin position="292"/>
        <end position="397"/>
    </location>
</feature>
<dbReference type="InterPro" id="IPR036179">
    <property type="entry name" value="Ig-like_dom_sf"/>
</dbReference>
<evidence type="ECO:0000259" key="4">
    <source>
        <dbReference type="PROSITE" id="PS50835"/>
    </source>
</evidence>
<dbReference type="SMART" id="SM00060">
    <property type="entry name" value="FN3"/>
    <property type="match status" value="3"/>
</dbReference>
<dbReference type="SMART" id="SM00408">
    <property type="entry name" value="IGc2"/>
    <property type="match status" value="1"/>
</dbReference>
<sequence length="517" mass="57665">MFKNINKKFRNIHGTFENIYKTFKIIDKKFQNIKKKSRNIDRIKQIVYLTDKTSKNYRQEIYEHGQNVQEHAQYNKKGKRLGQGKFPNIEPPWFALRSQRLQVEVDSLAKLTCQAKGDPPLNIIWTRDSAPLPPYPRYEVSEKEFDGGTTSELLVRRAQVQDSGVFVCEASNPHGSLSSDFHLVVQDVPFPPSELTIVEKGSRHVTLGWTVPSDSNAEITSFIITYSPQWTERKEGLPKEITVEGDKVKVRVDGLWPATTYSFTVAAENKVGRSSPSAPIREVTLEEVPKGYPRNVRVSAISSTALQVTWDPPKESESHGLILGYYLGYKDQSMLSPDEAASGAYNFTTVGVEGLGVTSTTLTSLKPFTNYSVVLQAFNSRGAGPSSPPTIAFTLEDKPEAPPSSVVCESLSPTRLKISWSEPPAGKTNGRILSYRVIYRLENPKEEHDGSGMVISEIMSTTISDLQPWSNFSISVAASTRAGEGDPSDPIICTTLEDDHFLLVLNELDHFRLVFNN</sequence>
<dbReference type="InterPro" id="IPR013783">
    <property type="entry name" value="Ig-like_fold"/>
</dbReference>
<keyword evidence="3" id="KW-0393">Immunoglobulin domain</keyword>
<keyword evidence="2" id="KW-1015">Disulfide bond</keyword>
<dbReference type="GO" id="GO:0030154">
    <property type="term" value="P:cell differentiation"/>
    <property type="evidence" value="ECO:0007669"/>
    <property type="project" value="UniProtKB-ARBA"/>
</dbReference>
<proteinExistence type="predicted"/>
<feature type="domain" description="Ig-like" evidence="4">
    <location>
        <begin position="92"/>
        <end position="184"/>
    </location>
</feature>
<dbReference type="InterPro" id="IPR003961">
    <property type="entry name" value="FN3_dom"/>
</dbReference>
<dbReference type="InterPro" id="IPR013098">
    <property type="entry name" value="Ig_I-set"/>
</dbReference>
<keyword evidence="1" id="KW-0677">Repeat</keyword>
<dbReference type="Pfam" id="PF00041">
    <property type="entry name" value="fn3"/>
    <property type="match status" value="3"/>
</dbReference>
<dbReference type="SUPFAM" id="SSF49265">
    <property type="entry name" value="Fibronectin type III"/>
    <property type="match status" value="2"/>
</dbReference>
<dbReference type="InterPro" id="IPR003598">
    <property type="entry name" value="Ig_sub2"/>
</dbReference>